<dbReference type="RefSeq" id="WP_106228078.1">
    <property type="nucleotide sequence ID" value="NZ_PVTV01000015.1"/>
</dbReference>
<dbReference type="CDD" id="cd01887">
    <property type="entry name" value="IF2_eIF5B"/>
    <property type="match status" value="1"/>
</dbReference>
<comment type="caution">
    <text evidence="12">The sequence shown here is derived from an EMBL/GenBank/DDBJ whole genome shotgun (WGS) entry which is preliminary data.</text>
</comment>
<dbReference type="EMBL" id="PVTV01000015">
    <property type="protein sequence ID" value="PRY97094.1"/>
    <property type="molecule type" value="Genomic_DNA"/>
</dbReference>
<feature type="binding site" evidence="8">
    <location>
        <begin position="564"/>
        <end position="568"/>
    </location>
    <ligand>
        <name>GTP</name>
        <dbReference type="ChEBI" id="CHEBI:37565"/>
    </ligand>
</feature>
<dbReference type="SUPFAM" id="SSF50447">
    <property type="entry name" value="Translation proteins"/>
    <property type="match status" value="2"/>
</dbReference>
<dbReference type="Pfam" id="PF04760">
    <property type="entry name" value="IF2_N"/>
    <property type="match status" value="2"/>
</dbReference>
<dbReference type="InterPro" id="IPR023115">
    <property type="entry name" value="TIF_IF2_dom3"/>
</dbReference>
<dbReference type="InterPro" id="IPR044145">
    <property type="entry name" value="IF2_II"/>
</dbReference>
<evidence type="ECO:0000256" key="9">
    <source>
        <dbReference type="RuleBase" id="RU000644"/>
    </source>
</evidence>
<keyword evidence="5 8" id="KW-0547">Nucleotide-binding</keyword>
<evidence type="ECO:0000256" key="6">
    <source>
        <dbReference type="ARBA" id="ARBA00022917"/>
    </source>
</evidence>
<dbReference type="GO" id="GO:0003924">
    <property type="term" value="F:GTPase activity"/>
    <property type="evidence" value="ECO:0007669"/>
    <property type="project" value="UniProtKB-UniRule"/>
</dbReference>
<dbReference type="SUPFAM" id="SSF46955">
    <property type="entry name" value="Putative DNA-binding domain"/>
    <property type="match status" value="1"/>
</dbReference>
<dbReference type="GO" id="GO:0005525">
    <property type="term" value="F:GTP binding"/>
    <property type="evidence" value="ECO:0007669"/>
    <property type="project" value="UniProtKB-KW"/>
</dbReference>
<dbReference type="SUPFAM" id="SSF52540">
    <property type="entry name" value="P-loop containing nucleoside triphosphate hydrolases"/>
    <property type="match status" value="1"/>
</dbReference>
<evidence type="ECO:0000256" key="2">
    <source>
        <dbReference type="ARBA" id="ARBA00020675"/>
    </source>
</evidence>
<name>A0A2T0XDS5_9BURK</name>
<dbReference type="GO" id="GO:0003743">
    <property type="term" value="F:translation initiation factor activity"/>
    <property type="evidence" value="ECO:0007669"/>
    <property type="project" value="UniProtKB-UniRule"/>
</dbReference>
<organism evidence="12 13">
    <name type="scientific">Jezberella montanilacus</name>
    <dbReference type="NCBI Taxonomy" id="323426"/>
    <lineage>
        <taxon>Bacteria</taxon>
        <taxon>Pseudomonadati</taxon>
        <taxon>Pseudomonadota</taxon>
        <taxon>Betaproteobacteria</taxon>
        <taxon>Burkholderiales</taxon>
        <taxon>Alcaligenaceae</taxon>
        <taxon>Jezberella</taxon>
    </lineage>
</organism>
<dbReference type="InterPro" id="IPR005225">
    <property type="entry name" value="Small_GTP-bd"/>
</dbReference>
<evidence type="ECO:0000256" key="10">
    <source>
        <dbReference type="SAM" id="MobiDB-lite"/>
    </source>
</evidence>
<dbReference type="SUPFAM" id="SSF52156">
    <property type="entry name" value="Initiation factor IF2/eIF5b, domain 3"/>
    <property type="match status" value="1"/>
</dbReference>
<dbReference type="InterPro" id="IPR009061">
    <property type="entry name" value="DNA-bd_dom_put_sf"/>
</dbReference>
<evidence type="ECO:0000256" key="1">
    <source>
        <dbReference type="ARBA" id="ARBA00007733"/>
    </source>
</evidence>
<dbReference type="InterPro" id="IPR036925">
    <property type="entry name" value="TIF_IF2_dom3_sf"/>
</dbReference>
<keyword evidence="6 8" id="KW-0648">Protein biosynthesis</keyword>
<comment type="function">
    <text evidence="8 9">One of the essential components for the initiation of protein synthesis. Protects formylmethionyl-tRNA from spontaneous hydrolysis and promotes its binding to the 30S ribosomal subunits. Also involved in the hydrolysis of GTP during the formation of the 70S ribosomal complex.</text>
</comment>
<keyword evidence="4 8" id="KW-0396">Initiation factor</keyword>
<feature type="binding site" evidence="8">
    <location>
        <begin position="618"/>
        <end position="621"/>
    </location>
    <ligand>
        <name>GTP</name>
        <dbReference type="ChEBI" id="CHEBI:37565"/>
    </ligand>
</feature>
<keyword evidence="3 8" id="KW-0963">Cytoplasm</keyword>
<gene>
    <name evidence="8" type="primary">infB</name>
    <name evidence="12" type="ORF">BCM14_2233</name>
</gene>
<dbReference type="NCBIfam" id="TIGR00487">
    <property type="entry name" value="IF-2"/>
    <property type="match status" value="1"/>
</dbReference>
<dbReference type="InterPro" id="IPR053905">
    <property type="entry name" value="EF-G-like_DII"/>
</dbReference>
<dbReference type="InterPro" id="IPR006847">
    <property type="entry name" value="IF2_N"/>
</dbReference>
<proteinExistence type="inferred from homology"/>
<feature type="region of interest" description="Disordered" evidence="10">
    <location>
        <begin position="263"/>
        <end position="421"/>
    </location>
</feature>
<dbReference type="OrthoDB" id="9811804at2"/>
<accession>A0A2T0XDS5</accession>
<dbReference type="Gene3D" id="2.40.30.10">
    <property type="entry name" value="Translation factors"/>
    <property type="match status" value="2"/>
</dbReference>
<dbReference type="Gene3D" id="3.30.56.50">
    <property type="entry name" value="Putative DNA-binding domain, N-terminal subdomain of bacterial translation initiation factor IF2"/>
    <property type="match status" value="1"/>
</dbReference>
<sequence>MSSITVAQFATELKMPANVLLEQLRSAGVDLGSVDDKVTDSDKTRLLESLRKSHGATDGKKITLMRRQTSEIRQADATGKSRTIQVEVRKKRVFVKRDAAETADVAATPGKDNDVSQIEAPASHAGDLPVPLTTPETQDGQADAAQSLAEDKQITQPLAAAEQLVVEPVVSAAQPDVAPPALAAVEAAPVELTPVIEPIVTIAAPDTTAAPLTDAEDQSSTGFIVDAPLEKWVTEPVVAETGKQAILAKTVDATSSGVESEVVATTTSSADEAPKSIKPTRGRGVAPPAPKVATEAVRDEARRASEAEAAALRDMLNRSRKPAKVAEPDAAALSGTLHKPAATPAKPGDKKPSDAAGKKVIKSGEVSSTWSDDSRGKKPPEKRDAPSAPGRDGWRAGGKSKSSGKKGGRGNTSQVDRQEPAPVEFIAREIHVPETISVADLAHKMSVKAGEVIKHLMSLGQMVTINQVLDQETAMIVVEELGHKAIAAKLDDPEAFLDDTPHEDAELMPRAPVVTVMGHVDHGKTSLLDYIRRAKVASGEAGGITQHIGAYHVETERGMVTFLDTPGHEAFTAMRARGAKATDIVILVVAADDGVMPQTREAIHHAKAAGVPLVVAVNKIDKPEANPDRVKQELVVEEVVPEDYGGDVPFVSVSAKTGIGIDELLENVLLQAEVLELKAAVHAPAKGLVIEARLDKGRGPVATILVQSGTLNRGDVVLAGSAYGRVRAMLDENGKPIQTAGPSIPVEIQGLTEVPSAGDEIMVLVDERKAREIALFRQGKFRDVKLARQQAAKLESMFENIKEGAQTLSLIVKTDVQGSQEALVQSLVKLSTEEVRVQVVHAAVGGVSESDVNLAIASGAVIIGFNVRADASSKKLAESNGVDIRYYNIIYDAVDEVKAAMSGMLAPEKREEVIGMVEVREVYTISRIGTVAGCMVTDGLVRRDSQVRLLRNNVVHWTGWMESLRRFKDDVREVKSGFDCGVTLRGNNDLQVGDQLEIFEIKEVARSL</sequence>
<dbReference type="FunFam" id="2.40.30.10:FF:000008">
    <property type="entry name" value="Translation initiation factor IF-2"/>
    <property type="match status" value="1"/>
</dbReference>
<dbReference type="NCBIfam" id="TIGR00231">
    <property type="entry name" value="small_GTP"/>
    <property type="match status" value="1"/>
</dbReference>
<reference evidence="12 13" key="1">
    <citation type="submission" date="2018-03" db="EMBL/GenBank/DDBJ databases">
        <title>Genomic Encyclopedia of Type Strains, Phase III (KMG-III): the genomes of soil and plant-associated and newly described type strains.</title>
        <authorList>
            <person name="Whitman W."/>
        </authorList>
    </citation>
    <scope>NUCLEOTIDE SEQUENCE [LARGE SCALE GENOMIC DNA]</scope>
    <source>
        <strain evidence="12 13">MWH-P2sevCIIIb</strain>
    </source>
</reference>
<dbReference type="InterPro" id="IPR000795">
    <property type="entry name" value="T_Tr_GTP-bd_dom"/>
</dbReference>
<dbReference type="Pfam" id="PF11987">
    <property type="entry name" value="IF-2"/>
    <property type="match status" value="1"/>
</dbReference>
<feature type="binding site" evidence="8">
    <location>
        <begin position="518"/>
        <end position="525"/>
    </location>
    <ligand>
        <name>GTP</name>
        <dbReference type="ChEBI" id="CHEBI:37565"/>
    </ligand>
</feature>
<feature type="compositionally biased region" description="Basic and acidic residues" evidence="10">
    <location>
        <begin position="296"/>
        <end position="306"/>
    </location>
</feature>
<protein>
    <recommendedName>
        <fullName evidence="2 8">Translation initiation factor IF-2</fullName>
    </recommendedName>
</protein>
<dbReference type="Pfam" id="PF00009">
    <property type="entry name" value="GTP_EFTU"/>
    <property type="match status" value="1"/>
</dbReference>
<evidence type="ECO:0000256" key="4">
    <source>
        <dbReference type="ARBA" id="ARBA00022540"/>
    </source>
</evidence>
<dbReference type="InterPro" id="IPR015760">
    <property type="entry name" value="TIF_IF2"/>
</dbReference>
<keyword evidence="7 8" id="KW-0342">GTP-binding</keyword>
<dbReference type="Pfam" id="PF08364">
    <property type="entry name" value="IF2_assoc"/>
    <property type="match status" value="1"/>
</dbReference>
<dbReference type="Gene3D" id="3.40.50.300">
    <property type="entry name" value="P-loop containing nucleotide triphosphate hydrolases"/>
    <property type="match status" value="1"/>
</dbReference>
<dbReference type="FunFam" id="3.40.50.300:FF:000019">
    <property type="entry name" value="Translation initiation factor IF-2"/>
    <property type="match status" value="1"/>
</dbReference>
<feature type="region of interest" description="G-domain" evidence="8">
    <location>
        <begin position="512"/>
        <end position="660"/>
    </location>
</feature>
<dbReference type="PANTHER" id="PTHR43381:SF5">
    <property type="entry name" value="TR-TYPE G DOMAIN-CONTAINING PROTEIN"/>
    <property type="match status" value="1"/>
</dbReference>
<evidence type="ECO:0000313" key="12">
    <source>
        <dbReference type="EMBL" id="PRY97094.1"/>
    </source>
</evidence>
<dbReference type="PROSITE" id="PS01176">
    <property type="entry name" value="IF2"/>
    <property type="match status" value="1"/>
</dbReference>
<dbReference type="InterPro" id="IPR013575">
    <property type="entry name" value="IF2_assoc_dom_bac"/>
</dbReference>
<dbReference type="PANTHER" id="PTHR43381">
    <property type="entry name" value="TRANSLATION INITIATION FACTOR IF-2-RELATED"/>
    <property type="match status" value="1"/>
</dbReference>
<keyword evidence="13" id="KW-1185">Reference proteome</keyword>
<dbReference type="CDD" id="cd03702">
    <property type="entry name" value="IF2_mtIF2_II"/>
    <property type="match status" value="1"/>
</dbReference>
<evidence type="ECO:0000256" key="5">
    <source>
        <dbReference type="ARBA" id="ARBA00022741"/>
    </source>
</evidence>
<evidence type="ECO:0000256" key="8">
    <source>
        <dbReference type="HAMAP-Rule" id="MF_00100"/>
    </source>
</evidence>
<dbReference type="FunFam" id="3.40.50.10050:FF:000001">
    <property type="entry name" value="Translation initiation factor IF-2"/>
    <property type="match status" value="1"/>
</dbReference>
<dbReference type="AlphaFoldDB" id="A0A2T0XDS5"/>
<dbReference type="InterPro" id="IPR009000">
    <property type="entry name" value="Transl_B-barrel_sf"/>
</dbReference>
<feature type="compositionally biased region" description="Basic and acidic residues" evidence="10">
    <location>
        <begin position="372"/>
        <end position="385"/>
    </location>
</feature>
<feature type="compositionally biased region" description="Basic and acidic residues" evidence="10">
    <location>
        <begin position="347"/>
        <end position="357"/>
    </location>
</feature>
<dbReference type="HAMAP" id="MF_00100_B">
    <property type="entry name" value="IF_2_B"/>
    <property type="match status" value="1"/>
</dbReference>
<feature type="region of interest" description="Disordered" evidence="10">
    <location>
        <begin position="123"/>
        <end position="150"/>
    </location>
</feature>
<evidence type="ECO:0000256" key="3">
    <source>
        <dbReference type="ARBA" id="ARBA00022490"/>
    </source>
</evidence>
<dbReference type="Gene3D" id="3.40.50.10050">
    <property type="entry name" value="Translation initiation factor IF- 2, domain 3"/>
    <property type="match status" value="1"/>
</dbReference>
<comment type="subcellular location">
    <subcellularLocation>
        <location evidence="8">Cytoplasm</location>
    </subcellularLocation>
</comment>
<dbReference type="InterPro" id="IPR027417">
    <property type="entry name" value="P-loop_NTPase"/>
</dbReference>
<feature type="domain" description="Tr-type G" evidence="11">
    <location>
        <begin position="509"/>
        <end position="678"/>
    </location>
</feature>
<comment type="similarity">
    <text evidence="1 8 9">Belongs to the TRAFAC class translation factor GTPase superfamily. Classic translation factor GTPase family. IF-2 subfamily.</text>
</comment>
<dbReference type="PROSITE" id="PS51722">
    <property type="entry name" value="G_TR_2"/>
    <property type="match status" value="1"/>
</dbReference>
<dbReference type="InterPro" id="IPR000178">
    <property type="entry name" value="TF_IF2_bacterial-like"/>
</dbReference>
<evidence type="ECO:0000259" key="11">
    <source>
        <dbReference type="PROSITE" id="PS51722"/>
    </source>
</evidence>
<dbReference type="Proteomes" id="UP000238308">
    <property type="component" value="Unassembled WGS sequence"/>
</dbReference>
<dbReference type="CDD" id="cd03692">
    <property type="entry name" value="mtIF2_IVc"/>
    <property type="match status" value="1"/>
</dbReference>
<dbReference type="Pfam" id="PF22042">
    <property type="entry name" value="EF-G_D2"/>
    <property type="match status" value="1"/>
</dbReference>
<evidence type="ECO:0000256" key="7">
    <source>
        <dbReference type="ARBA" id="ARBA00023134"/>
    </source>
</evidence>
<dbReference type="GO" id="GO:0005829">
    <property type="term" value="C:cytosol"/>
    <property type="evidence" value="ECO:0007669"/>
    <property type="project" value="TreeGrafter"/>
</dbReference>
<dbReference type="FunFam" id="2.40.30.10:FF:000007">
    <property type="entry name" value="Translation initiation factor IF-2"/>
    <property type="match status" value="1"/>
</dbReference>
<evidence type="ECO:0000313" key="13">
    <source>
        <dbReference type="Proteomes" id="UP000238308"/>
    </source>
</evidence>